<keyword evidence="8" id="KW-1185">Reference proteome</keyword>
<feature type="region of interest" description="Disordered" evidence="5">
    <location>
        <begin position="1"/>
        <end position="26"/>
    </location>
</feature>
<evidence type="ECO:0000313" key="8">
    <source>
        <dbReference type="Proteomes" id="UP001519460"/>
    </source>
</evidence>
<keyword evidence="3 4" id="KW-0539">Nucleus</keyword>
<dbReference type="AlphaFoldDB" id="A0ABD0JU00"/>
<dbReference type="InterPro" id="IPR009071">
    <property type="entry name" value="HMG_box_dom"/>
</dbReference>
<evidence type="ECO:0000256" key="1">
    <source>
        <dbReference type="ARBA" id="ARBA00004123"/>
    </source>
</evidence>
<dbReference type="EMBL" id="JACVVK020000333">
    <property type="protein sequence ID" value="KAK7478120.1"/>
    <property type="molecule type" value="Genomic_DNA"/>
</dbReference>
<evidence type="ECO:0000256" key="4">
    <source>
        <dbReference type="PROSITE-ProRule" id="PRU00267"/>
    </source>
</evidence>
<gene>
    <name evidence="7" type="ORF">BaRGS_00030655</name>
</gene>
<dbReference type="Pfam" id="PF00505">
    <property type="entry name" value="HMG_box"/>
    <property type="match status" value="1"/>
</dbReference>
<dbReference type="Proteomes" id="UP001519460">
    <property type="component" value="Unassembled WGS sequence"/>
</dbReference>
<evidence type="ECO:0000256" key="5">
    <source>
        <dbReference type="SAM" id="MobiDB-lite"/>
    </source>
</evidence>
<accession>A0ABD0JU00</accession>
<dbReference type="SUPFAM" id="SSF47095">
    <property type="entry name" value="HMG-box"/>
    <property type="match status" value="1"/>
</dbReference>
<feature type="region of interest" description="Disordered" evidence="5">
    <location>
        <begin position="173"/>
        <end position="228"/>
    </location>
</feature>
<evidence type="ECO:0000259" key="6">
    <source>
        <dbReference type="PROSITE" id="PS50118"/>
    </source>
</evidence>
<protein>
    <recommendedName>
        <fullName evidence="6">HMG box domain-containing protein</fullName>
    </recommendedName>
</protein>
<dbReference type="GO" id="GO:0005634">
    <property type="term" value="C:nucleus"/>
    <property type="evidence" value="ECO:0007669"/>
    <property type="project" value="UniProtKB-SubCell"/>
</dbReference>
<feature type="region of interest" description="Disordered" evidence="5">
    <location>
        <begin position="46"/>
        <end position="82"/>
    </location>
</feature>
<dbReference type="InterPro" id="IPR050140">
    <property type="entry name" value="SRY-related_HMG-box_TF-like"/>
</dbReference>
<evidence type="ECO:0000313" key="7">
    <source>
        <dbReference type="EMBL" id="KAK7478120.1"/>
    </source>
</evidence>
<sequence length="484" mass="52376">MEFPASPDSSVSDSDSDFSNTDFGPQNSEFLYSGIFVEQYADIIGVPRPNSPQFSETVYQDVKTEPAPSTSSGSTPSAGTGIVFGSLSVREDSLTPYSDATQCKKQADHVKRPMNPFMVWSQHERRIIAERTPEMHNAEISKRLGKRWRTLTAEERQPFIDESERLRRLHMKEYPDYKYKPRKKTKPAAKPVKTDSGRVSKPAPKASGARAERSKGKNSSRGQSAAVAEPVISSIQAMLQTPSEERPFRVANAKTGGKKTVVGAAAAEANRSFMNIKIDQQYKANMRAASVPSLAAGIMASKNVPVKLEVAELTPPPCTQDVAGGQAVMFSTSPSPDRMHPGDSLYETPVNTPPDDMLRAGTPPQSIVYPVVTVVQTALAPTVSQSALLPTVAQPALVPSAASSAGYGFDPMSDLDDIKLGDLVGFSEVCNMNPLDLPEDLPEDLFATPAATSTFETDFPVQCEDMLSSTGSRFLMDTEIFPSI</sequence>
<reference evidence="7 8" key="1">
    <citation type="journal article" date="2023" name="Sci. Data">
        <title>Genome assembly of the Korean intertidal mud-creeper Batillaria attramentaria.</title>
        <authorList>
            <person name="Patra A.K."/>
            <person name="Ho P.T."/>
            <person name="Jun S."/>
            <person name="Lee S.J."/>
            <person name="Kim Y."/>
            <person name="Won Y.J."/>
        </authorList>
    </citation>
    <scope>NUCLEOTIDE SEQUENCE [LARGE SCALE GENOMIC DNA]</scope>
    <source>
        <strain evidence="7">Wonlab-2016</strain>
    </source>
</reference>
<dbReference type="FunFam" id="1.10.30.10:FF:000002">
    <property type="entry name" value="transcription factor Sox-2"/>
    <property type="match status" value="1"/>
</dbReference>
<evidence type="ECO:0000256" key="3">
    <source>
        <dbReference type="ARBA" id="ARBA00023242"/>
    </source>
</evidence>
<evidence type="ECO:0000256" key="2">
    <source>
        <dbReference type="ARBA" id="ARBA00023125"/>
    </source>
</evidence>
<comment type="caution">
    <text evidence="7">The sequence shown here is derived from an EMBL/GenBank/DDBJ whole genome shotgun (WGS) entry which is preliminary data.</text>
</comment>
<name>A0ABD0JU00_9CAEN</name>
<dbReference type="PROSITE" id="PS50118">
    <property type="entry name" value="HMG_BOX_2"/>
    <property type="match status" value="1"/>
</dbReference>
<comment type="subcellular location">
    <subcellularLocation>
        <location evidence="1">Nucleus</location>
    </subcellularLocation>
</comment>
<organism evidence="7 8">
    <name type="scientific">Batillaria attramentaria</name>
    <dbReference type="NCBI Taxonomy" id="370345"/>
    <lineage>
        <taxon>Eukaryota</taxon>
        <taxon>Metazoa</taxon>
        <taxon>Spiralia</taxon>
        <taxon>Lophotrochozoa</taxon>
        <taxon>Mollusca</taxon>
        <taxon>Gastropoda</taxon>
        <taxon>Caenogastropoda</taxon>
        <taxon>Sorbeoconcha</taxon>
        <taxon>Cerithioidea</taxon>
        <taxon>Batillariidae</taxon>
        <taxon>Batillaria</taxon>
    </lineage>
</organism>
<dbReference type="PANTHER" id="PTHR10270">
    <property type="entry name" value="SOX TRANSCRIPTION FACTOR"/>
    <property type="match status" value="1"/>
</dbReference>
<dbReference type="PANTHER" id="PTHR10270:SF323">
    <property type="entry name" value="TRANSCRIPTION FACTOR SOX-14-RELATED"/>
    <property type="match status" value="1"/>
</dbReference>
<feature type="DNA-binding region" description="HMG box" evidence="4">
    <location>
        <begin position="110"/>
        <end position="178"/>
    </location>
</feature>
<dbReference type="SMART" id="SM00398">
    <property type="entry name" value="HMG"/>
    <property type="match status" value="1"/>
</dbReference>
<dbReference type="GO" id="GO:0003677">
    <property type="term" value="F:DNA binding"/>
    <property type="evidence" value="ECO:0007669"/>
    <property type="project" value="UniProtKB-UniRule"/>
</dbReference>
<proteinExistence type="predicted"/>
<dbReference type="InterPro" id="IPR036910">
    <property type="entry name" value="HMG_box_dom_sf"/>
</dbReference>
<dbReference type="CDD" id="cd22029">
    <property type="entry name" value="HMG-box_SoxC"/>
    <property type="match status" value="1"/>
</dbReference>
<feature type="compositionally biased region" description="Low complexity" evidence="5">
    <location>
        <begin position="1"/>
        <end position="19"/>
    </location>
</feature>
<feature type="domain" description="HMG box" evidence="6">
    <location>
        <begin position="110"/>
        <end position="178"/>
    </location>
</feature>
<keyword evidence="2 4" id="KW-0238">DNA-binding</keyword>
<dbReference type="Gene3D" id="1.10.30.10">
    <property type="entry name" value="High mobility group box domain"/>
    <property type="match status" value="1"/>
</dbReference>
<feature type="compositionally biased region" description="Low complexity" evidence="5">
    <location>
        <begin position="66"/>
        <end position="81"/>
    </location>
</feature>